<evidence type="ECO:0000313" key="3">
    <source>
        <dbReference type="Proteomes" id="UP000647241"/>
    </source>
</evidence>
<proteinExistence type="predicted"/>
<evidence type="ECO:0000256" key="1">
    <source>
        <dbReference type="SAM" id="MobiDB-lite"/>
    </source>
</evidence>
<dbReference type="Proteomes" id="UP000647241">
    <property type="component" value="Unassembled WGS sequence"/>
</dbReference>
<name>A0A917M3F6_9BACT</name>
<gene>
    <name evidence="2" type="ORF">GCM10011585_17070</name>
</gene>
<feature type="region of interest" description="Disordered" evidence="1">
    <location>
        <begin position="1"/>
        <end position="27"/>
    </location>
</feature>
<dbReference type="RefSeq" id="WP_188553734.1">
    <property type="nucleotide sequence ID" value="NZ_BMGT01000002.1"/>
</dbReference>
<dbReference type="EMBL" id="BMGT01000002">
    <property type="protein sequence ID" value="GGG74904.1"/>
    <property type="molecule type" value="Genomic_DNA"/>
</dbReference>
<organism evidence="2 3">
    <name type="scientific">Edaphobacter dinghuensis</name>
    <dbReference type="NCBI Taxonomy" id="1560005"/>
    <lineage>
        <taxon>Bacteria</taxon>
        <taxon>Pseudomonadati</taxon>
        <taxon>Acidobacteriota</taxon>
        <taxon>Terriglobia</taxon>
        <taxon>Terriglobales</taxon>
        <taxon>Acidobacteriaceae</taxon>
        <taxon>Edaphobacter</taxon>
    </lineage>
</organism>
<reference evidence="2" key="1">
    <citation type="journal article" date="2014" name="Int. J. Syst. Evol. Microbiol.">
        <title>Complete genome sequence of Corynebacterium casei LMG S-19264T (=DSM 44701T), isolated from a smear-ripened cheese.</title>
        <authorList>
            <consortium name="US DOE Joint Genome Institute (JGI-PGF)"/>
            <person name="Walter F."/>
            <person name="Albersmeier A."/>
            <person name="Kalinowski J."/>
            <person name="Ruckert C."/>
        </authorList>
    </citation>
    <scope>NUCLEOTIDE SEQUENCE</scope>
    <source>
        <strain evidence="2">CGMCC 1.12997</strain>
    </source>
</reference>
<protein>
    <submittedName>
        <fullName evidence="2">Uncharacterized protein</fullName>
    </submittedName>
</protein>
<sequence length="196" mass="22714">MSRTKIETDGASIESQPISSQENSLDTAASVDKIRDIIFGSQIKNYEARFVRLEEALVRETSELKDTMRKRFESIELFFKNESEALAIRLRAEREERTSLISNLERDMKDMQSAFTRRLNDIDAAMSEGQSALRKELMTESRKLQEEIEQRHDSIRSLMETRVSDLRVQKTDRALMADLFREMAAQLDNDELSSPE</sequence>
<accession>A0A917M3F6</accession>
<reference evidence="2" key="2">
    <citation type="submission" date="2020-09" db="EMBL/GenBank/DDBJ databases">
        <authorList>
            <person name="Sun Q."/>
            <person name="Zhou Y."/>
        </authorList>
    </citation>
    <scope>NUCLEOTIDE SEQUENCE</scope>
    <source>
        <strain evidence="2">CGMCC 1.12997</strain>
    </source>
</reference>
<dbReference type="AlphaFoldDB" id="A0A917M3F6"/>
<keyword evidence="3" id="KW-1185">Reference proteome</keyword>
<feature type="compositionally biased region" description="Polar residues" evidence="1">
    <location>
        <begin position="13"/>
        <end position="27"/>
    </location>
</feature>
<comment type="caution">
    <text evidence="2">The sequence shown here is derived from an EMBL/GenBank/DDBJ whole genome shotgun (WGS) entry which is preliminary data.</text>
</comment>
<evidence type="ECO:0000313" key="2">
    <source>
        <dbReference type="EMBL" id="GGG74904.1"/>
    </source>
</evidence>